<dbReference type="GO" id="GO:0003676">
    <property type="term" value="F:nucleic acid binding"/>
    <property type="evidence" value="ECO:0007669"/>
    <property type="project" value="InterPro"/>
</dbReference>
<evidence type="ECO:0000313" key="1">
    <source>
        <dbReference type="Proteomes" id="UP000515154"/>
    </source>
</evidence>
<reference evidence="2" key="1">
    <citation type="submission" date="2025-08" db="UniProtKB">
        <authorList>
            <consortium name="RefSeq"/>
        </authorList>
    </citation>
    <scope>IDENTIFICATION</scope>
</reference>
<gene>
    <name evidence="2" type="primary">LOC115225859</name>
</gene>
<dbReference type="InterPro" id="IPR036397">
    <property type="entry name" value="RNaseH_sf"/>
</dbReference>
<sequence length="170" mass="19984">MMSLKASYIFSDDIGMEFDHGKCAKATFQKEELKTTNSVVFDADTVIKELDQTVNREFNCDVLKRVRENIQRKQPDLWSAKNWILQDRDALCYRALITRKFLAKNMLSLPHPPYSPDLTPVDFHLFLKRKMQLKGCRFNIAVEIQSESLKVLNSFTGNKFQARFQEWQER</sequence>
<keyword evidence="1" id="KW-1185">Reference proteome</keyword>
<accession>A0A6P7TM74</accession>
<dbReference type="PANTHER" id="PTHR46060:SF1">
    <property type="entry name" value="MARINER MOS1 TRANSPOSASE-LIKE PROTEIN"/>
    <property type="match status" value="1"/>
</dbReference>
<dbReference type="InterPro" id="IPR052709">
    <property type="entry name" value="Transposase-MT_Hybrid"/>
</dbReference>
<dbReference type="AlphaFoldDB" id="A0A6P7TM74"/>
<dbReference type="Gene3D" id="3.30.420.10">
    <property type="entry name" value="Ribonuclease H-like superfamily/Ribonuclease H"/>
    <property type="match status" value="1"/>
</dbReference>
<organism evidence="1 2">
    <name type="scientific">Octopus sinensis</name>
    <name type="common">East Asian common octopus</name>
    <dbReference type="NCBI Taxonomy" id="2607531"/>
    <lineage>
        <taxon>Eukaryota</taxon>
        <taxon>Metazoa</taxon>
        <taxon>Spiralia</taxon>
        <taxon>Lophotrochozoa</taxon>
        <taxon>Mollusca</taxon>
        <taxon>Cephalopoda</taxon>
        <taxon>Coleoidea</taxon>
        <taxon>Octopodiformes</taxon>
        <taxon>Octopoda</taxon>
        <taxon>Incirrata</taxon>
        <taxon>Octopodidae</taxon>
        <taxon>Octopus</taxon>
    </lineage>
</organism>
<evidence type="ECO:0000313" key="2">
    <source>
        <dbReference type="RefSeq" id="XP_029652713.1"/>
    </source>
</evidence>
<dbReference type="KEGG" id="osn:115225859"/>
<protein>
    <submittedName>
        <fullName evidence="2">Histone-lysine N-methyltransferase SETMAR-like</fullName>
    </submittedName>
</protein>
<dbReference type="Proteomes" id="UP000515154">
    <property type="component" value="Linkage group LG2"/>
</dbReference>
<proteinExistence type="predicted"/>
<name>A0A6P7TM74_9MOLL</name>
<dbReference type="PANTHER" id="PTHR46060">
    <property type="entry name" value="MARINER MOS1 TRANSPOSASE-LIKE PROTEIN"/>
    <property type="match status" value="1"/>
</dbReference>
<dbReference type="RefSeq" id="XP_029652713.1">
    <property type="nucleotide sequence ID" value="XM_029796853.1"/>
</dbReference>